<evidence type="ECO:0000256" key="1">
    <source>
        <dbReference type="SAM" id="MobiDB-lite"/>
    </source>
</evidence>
<dbReference type="EMBL" id="CP000950">
    <property type="protein sequence ID" value="ACA67659.1"/>
    <property type="molecule type" value="Genomic_DNA"/>
</dbReference>
<sequence length="58" mass="6439">MDRIPLKIAVIDITGGISLKYRLNTGDAMVSRMTSLGGDKGHRPPITLTTEKRNRLRC</sequence>
<reference evidence="2" key="1">
    <citation type="submission" date="2008-02" db="EMBL/GenBank/DDBJ databases">
        <title>Complete sequence of Yersinia pseudotuberculosis YPIII.</title>
        <authorList>
            <consortium name="US DOE Joint Genome Institute"/>
            <person name="Challacombe J.F."/>
            <person name="Bruce D."/>
            <person name="Detter J.C."/>
            <person name="Green L."/>
            <person name="Land M."/>
            <person name="Munk C."/>
            <person name="Lindler L.E."/>
            <person name="Nikolich M.P."/>
            <person name="Brettin T."/>
        </authorList>
    </citation>
    <scope>NUCLEOTIDE SEQUENCE</scope>
    <source>
        <strain evidence="2">YPIII</strain>
    </source>
</reference>
<gene>
    <name evidence="2" type="ordered locus">YPK_1365</name>
</gene>
<evidence type="ECO:0000313" key="2">
    <source>
        <dbReference type="EMBL" id="ACA67659.1"/>
    </source>
</evidence>
<feature type="region of interest" description="Disordered" evidence="1">
    <location>
        <begin position="34"/>
        <end position="58"/>
    </location>
</feature>
<protein>
    <submittedName>
        <fullName evidence="2">Uncharacterized protein</fullName>
    </submittedName>
</protein>
<dbReference type="AlphaFoldDB" id="A0A0H3B1J1"/>
<organism evidence="2">
    <name type="scientific">Yersinia pseudotuberculosis serotype O:3 (strain YPIII)</name>
    <dbReference type="NCBI Taxonomy" id="502800"/>
    <lineage>
        <taxon>Bacteria</taxon>
        <taxon>Pseudomonadati</taxon>
        <taxon>Pseudomonadota</taxon>
        <taxon>Gammaproteobacteria</taxon>
        <taxon>Enterobacterales</taxon>
        <taxon>Yersiniaceae</taxon>
        <taxon>Yersinia</taxon>
    </lineage>
</organism>
<name>A0A0H3B1J1_YERPY</name>
<accession>A0A0H3B1J1</accession>
<dbReference type="KEGG" id="ypy:YPK_1365"/>
<proteinExistence type="predicted"/>